<dbReference type="VEuPathDB" id="FungiDB:MELLADRAFT_95125"/>
<accession>F4RC62</accession>
<dbReference type="GeneID" id="18937139"/>
<dbReference type="RefSeq" id="XP_007407058.1">
    <property type="nucleotide sequence ID" value="XM_007406996.1"/>
</dbReference>
<proteinExistence type="predicted"/>
<dbReference type="HOGENOM" id="CLU_046450_0_0_1"/>
<protein>
    <submittedName>
        <fullName evidence="2">Uncharacterized protein</fullName>
    </submittedName>
</protein>
<sequence>MDVSIRSDHLRSALVVTRHSWLNLKVTVATASTRPGTRDAPPPRYDHTLMNHVIGRSPAHLSPCTMSPLSLMSSINPHINPSIFTASPLSQYTPLAPSRLLSSGSRPVQRSPLKRGASKLNLSDDKDELAPIDDELSGDGLDDKPSGSGLPTPALSTTSNVPDVPNEERTFTVQFNLWQLVVPEVDPPNSRRKRTPGGPRANRVKSSKLKYSNFNPRLTIKLILWAKHTPFVIFKRLLFQACEKQLPQVSEALHRAWLADELAIQGFIHRAKQHKAKANVSITDHESFKEFIHAALSVPESTTMGFKIIHENPVKTQMALRALKAACKDTAPNSDESDKDASDASEGVIFSPLLYVSPS</sequence>
<dbReference type="EMBL" id="GL883096">
    <property type="protein sequence ID" value="EGG10004.1"/>
    <property type="molecule type" value="Genomic_DNA"/>
</dbReference>
<dbReference type="KEGG" id="mlr:MELLADRAFT_95125"/>
<dbReference type="InParanoid" id="F4RC62"/>
<dbReference type="AlphaFoldDB" id="F4RC62"/>
<feature type="compositionally biased region" description="Acidic residues" evidence="1">
    <location>
        <begin position="125"/>
        <end position="137"/>
    </location>
</feature>
<evidence type="ECO:0000256" key="1">
    <source>
        <dbReference type="SAM" id="MobiDB-lite"/>
    </source>
</evidence>
<dbReference type="Proteomes" id="UP000001072">
    <property type="component" value="Unassembled WGS sequence"/>
</dbReference>
<feature type="region of interest" description="Disordered" evidence="1">
    <location>
        <begin position="98"/>
        <end position="165"/>
    </location>
</feature>
<reference evidence="3" key="1">
    <citation type="journal article" date="2011" name="Proc. Natl. Acad. Sci. U.S.A.">
        <title>Obligate biotrophy features unraveled by the genomic analysis of rust fungi.</title>
        <authorList>
            <person name="Duplessis S."/>
            <person name="Cuomo C.A."/>
            <person name="Lin Y.-C."/>
            <person name="Aerts A."/>
            <person name="Tisserant E."/>
            <person name="Veneault-Fourrey C."/>
            <person name="Joly D.L."/>
            <person name="Hacquard S."/>
            <person name="Amselem J."/>
            <person name="Cantarel B.L."/>
            <person name="Chiu R."/>
            <person name="Coutinho P.M."/>
            <person name="Feau N."/>
            <person name="Field M."/>
            <person name="Frey P."/>
            <person name="Gelhaye E."/>
            <person name="Goldberg J."/>
            <person name="Grabherr M.G."/>
            <person name="Kodira C.D."/>
            <person name="Kohler A."/>
            <person name="Kuees U."/>
            <person name="Lindquist E.A."/>
            <person name="Lucas S.M."/>
            <person name="Mago R."/>
            <person name="Mauceli E."/>
            <person name="Morin E."/>
            <person name="Murat C."/>
            <person name="Pangilinan J.L."/>
            <person name="Park R."/>
            <person name="Pearson M."/>
            <person name="Quesneville H."/>
            <person name="Rouhier N."/>
            <person name="Sakthikumar S."/>
            <person name="Salamov A.A."/>
            <person name="Schmutz J."/>
            <person name="Selles B."/>
            <person name="Shapiro H."/>
            <person name="Tanguay P."/>
            <person name="Tuskan G.A."/>
            <person name="Henrissat B."/>
            <person name="Van de Peer Y."/>
            <person name="Rouze P."/>
            <person name="Ellis J.G."/>
            <person name="Dodds P.N."/>
            <person name="Schein J.E."/>
            <person name="Zhong S."/>
            <person name="Hamelin R.C."/>
            <person name="Grigoriev I.V."/>
            <person name="Szabo L.J."/>
            <person name="Martin F."/>
        </authorList>
    </citation>
    <scope>NUCLEOTIDE SEQUENCE [LARGE SCALE GENOMIC DNA]</scope>
    <source>
        <strain evidence="3">98AG31 / pathotype 3-4-7</strain>
    </source>
</reference>
<gene>
    <name evidence="2" type="ORF">MELLADRAFT_95125</name>
</gene>
<evidence type="ECO:0000313" key="2">
    <source>
        <dbReference type="EMBL" id="EGG10004.1"/>
    </source>
</evidence>
<name>F4RC62_MELLP</name>
<keyword evidence="3" id="KW-1185">Reference proteome</keyword>
<organism evidence="3">
    <name type="scientific">Melampsora larici-populina (strain 98AG31 / pathotype 3-4-7)</name>
    <name type="common">Poplar leaf rust fungus</name>
    <dbReference type="NCBI Taxonomy" id="747676"/>
    <lineage>
        <taxon>Eukaryota</taxon>
        <taxon>Fungi</taxon>
        <taxon>Dikarya</taxon>
        <taxon>Basidiomycota</taxon>
        <taxon>Pucciniomycotina</taxon>
        <taxon>Pucciniomycetes</taxon>
        <taxon>Pucciniales</taxon>
        <taxon>Melampsoraceae</taxon>
        <taxon>Melampsora</taxon>
    </lineage>
</organism>
<evidence type="ECO:0000313" key="3">
    <source>
        <dbReference type="Proteomes" id="UP000001072"/>
    </source>
</evidence>